<dbReference type="InterPro" id="IPR000866">
    <property type="entry name" value="AhpC/TSA"/>
</dbReference>
<evidence type="ECO:0000256" key="9">
    <source>
        <dbReference type="ARBA" id="ARBA00038489"/>
    </source>
</evidence>
<dbReference type="Gene3D" id="3.40.30.10">
    <property type="entry name" value="Glutaredoxin"/>
    <property type="match status" value="1"/>
</dbReference>
<dbReference type="GO" id="GO:0045454">
    <property type="term" value="P:cell redox homeostasis"/>
    <property type="evidence" value="ECO:0007669"/>
    <property type="project" value="TreeGrafter"/>
</dbReference>
<dbReference type="AlphaFoldDB" id="A0A2L0UIT6"/>
<dbReference type="InterPro" id="IPR013766">
    <property type="entry name" value="Thioredoxin_domain"/>
</dbReference>
<evidence type="ECO:0000256" key="11">
    <source>
        <dbReference type="ARBA" id="ARBA00049091"/>
    </source>
</evidence>
<evidence type="ECO:0000313" key="14">
    <source>
        <dbReference type="Proteomes" id="UP000239187"/>
    </source>
</evidence>
<evidence type="ECO:0000256" key="6">
    <source>
        <dbReference type="ARBA" id="ARBA00023157"/>
    </source>
</evidence>
<evidence type="ECO:0000256" key="10">
    <source>
        <dbReference type="ARBA" id="ARBA00041373"/>
    </source>
</evidence>
<gene>
    <name evidence="13" type="ORF">CVO76_17020</name>
</gene>
<dbReference type="PANTHER" id="PTHR42801">
    <property type="entry name" value="THIOREDOXIN-DEPENDENT PEROXIDE REDUCTASE"/>
    <property type="match status" value="1"/>
</dbReference>
<proteinExistence type="inferred from homology"/>
<dbReference type="InterPro" id="IPR036249">
    <property type="entry name" value="Thioredoxin-like_sf"/>
</dbReference>
<keyword evidence="3" id="KW-0575">Peroxidase</keyword>
<dbReference type="EC" id="1.11.1.24" evidence="2"/>
<dbReference type="Proteomes" id="UP000239187">
    <property type="component" value="Chromosome"/>
</dbReference>
<dbReference type="InterPro" id="IPR050924">
    <property type="entry name" value="Peroxiredoxin_BCP/PrxQ"/>
</dbReference>
<feature type="domain" description="Thioredoxin" evidence="12">
    <location>
        <begin position="51"/>
        <end position="223"/>
    </location>
</feature>
<name>A0A2L0UIT6_9MICC</name>
<evidence type="ECO:0000256" key="1">
    <source>
        <dbReference type="ARBA" id="ARBA00003330"/>
    </source>
</evidence>
<dbReference type="GO" id="GO:0005737">
    <property type="term" value="C:cytoplasm"/>
    <property type="evidence" value="ECO:0007669"/>
    <property type="project" value="TreeGrafter"/>
</dbReference>
<dbReference type="EMBL" id="CP024915">
    <property type="protein sequence ID" value="AUZ89143.1"/>
    <property type="molecule type" value="Genomic_DNA"/>
</dbReference>
<dbReference type="PANTHER" id="PTHR42801:SF7">
    <property type="entry name" value="SLL1159 PROTEIN"/>
    <property type="match status" value="1"/>
</dbReference>
<comment type="catalytic activity">
    <reaction evidence="11">
        <text>a hydroperoxide + [thioredoxin]-dithiol = an alcohol + [thioredoxin]-disulfide + H2O</text>
        <dbReference type="Rhea" id="RHEA:62620"/>
        <dbReference type="Rhea" id="RHEA-COMP:10698"/>
        <dbReference type="Rhea" id="RHEA-COMP:10700"/>
        <dbReference type="ChEBI" id="CHEBI:15377"/>
        <dbReference type="ChEBI" id="CHEBI:29950"/>
        <dbReference type="ChEBI" id="CHEBI:30879"/>
        <dbReference type="ChEBI" id="CHEBI:35924"/>
        <dbReference type="ChEBI" id="CHEBI:50058"/>
        <dbReference type="EC" id="1.11.1.24"/>
    </reaction>
</comment>
<dbReference type="GO" id="GO:0008379">
    <property type="term" value="F:thioredoxin peroxidase activity"/>
    <property type="evidence" value="ECO:0007669"/>
    <property type="project" value="TreeGrafter"/>
</dbReference>
<comment type="similarity">
    <text evidence="9">Belongs to the peroxiredoxin family. BCP/PrxQ subfamily.</text>
</comment>
<evidence type="ECO:0000256" key="7">
    <source>
        <dbReference type="ARBA" id="ARBA00023284"/>
    </source>
</evidence>
<comment type="function">
    <text evidence="1">Thiol-specific peroxidase that catalyzes the reduction of hydrogen peroxide and organic hydroperoxides to water and alcohols, respectively. Plays a role in cell protection against oxidative stress by detoxifying peroxides and as sensor of hydrogen peroxide-mediated signaling events.</text>
</comment>
<protein>
    <recommendedName>
        <fullName evidence="2">thioredoxin-dependent peroxiredoxin</fullName>
        <ecNumber evidence="2">1.11.1.24</ecNumber>
    </recommendedName>
    <alternativeName>
        <fullName evidence="10">Bacterioferritin comigratory protein</fullName>
    </alternativeName>
    <alternativeName>
        <fullName evidence="8">Thioredoxin peroxidase</fullName>
    </alternativeName>
</protein>
<evidence type="ECO:0000256" key="4">
    <source>
        <dbReference type="ARBA" id="ARBA00022862"/>
    </source>
</evidence>
<dbReference type="PROSITE" id="PS51352">
    <property type="entry name" value="THIOREDOXIN_2"/>
    <property type="match status" value="1"/>
</dbReference>
<organism evidence="13 14">
    <name type="scientific">Arthrobacter agilis</name>
    <dbReference type="NCBI Taxonomy" id="37921"/>
    <lineage>
        <taxon>Bacteria</taxon>
        <taxon>Bacillati</taxon>
        <taxon>Actinomycetota</taxon>
        <taxon>Actinomycetes</taxon>
        <taxon>Micrococcales</taxon>
        <taxon>Micrococcaceae</taxon>
        <taxon>Arthrobacter</taxon>
    </lineage>
</organism>
<evidence type="ECO:0000313" key="13">
    <source>
        <dbReference type="EMBL" id="AUZ89143.1"/>
    </source>
</evidence>
<dbReference type="CDD" id="cd02970">
    <property type="entry name" value="PRX_like2"/>
    <property type="match status" value="1"/>
</dbReference>
<evidence type="ECO:0000259" key="12">
    <source>
        <dbReference type="PROSITE" id="PS51352"/>
    </source>
</evidence>
<keyword evidence="5" id="KW-0560">Oxidoreductase</keyword>
<sequence>MKQRPAFTNTIAFQIDEYRPTFEAQVGPALAAVFAREQEDLRRAGIPPGTAHAGDLLPDAVLHDEHGRQVRLGEVLGAAAAILVFYRGSWCPYCSIALKTYQRELRPVVEAFGTRLIAISPQAPETAVAAARAAGLRFELYSDEGNALASRLGIVTVPSAESEAARAALGIDVAGTNMDRTAAIPFPTVVVADATGTIRLIDVRVDYTTRTETYDIIEALIAL</sequence>
<keyword evidence="4" id="KW-0049">Antioxidant</keyword>
<evidence type="ECO:0000256" key="5">
    <source>
        <dbReference type="ARBA" id="ARBA00023002"/>
    </source>
</evidence>
<dbReference type="SUPFAM" id="SSF52833">
    <property type="entry name" value="Thioredoxin-like"/>
    <property type="match status" value="1"/>
</dbReference>
<dbReference type="GO" id="GO:0034599">
    <property type="term" value="P:cellular response to oxidative stress"/>
    <property type="evidence" value="ECO:0007669"/>
    <property type="project" value="TreeGrafter"/>
</dbReference>
<evidence type="ECO:0000256" key="3">
    <source>
        <dbReference type="ARBA" id="ARBA00022559"/>
    </source>
</evidence>
<reference evidence="13 14" key="1">
    <citation type="submission" date="2017-11" db="EMBL/GenBank/DDBJ databases">
        <title>Draft genome of Arthrobacter agilis strain UMCV2, a plant growth-promoting rhizobacterium and biocontrol capacity of phytopathogenic fungi.</title>
        <authorList>
            <person name="Martinez-Camara R."/>
            <person name="Santoyo G."/>
            <person name="Moreno-Hagelsieb G."/>
            <person name="Valencia-Cantero E."/>
        </authorList>
    </citation>
    <scope>NUCLEOTIDE SEQUENCE [LARGE SCALE GENOMIC DNA]</scope>
    <source>
        <strain evidence="13 14">UMCV2</strain>
    </source>
</reference>
<evidence type="ECO:0000256" key="8">
    <source>
        <dbReference type="ARBA" id="ARBA00032824"/>
    </source>
</evidence>
<evidence type="ECO:0000256" key="2">
    <source>
        <dbReference type="ARBA" id="ARBA00013017"/>
    </source>
</evidence>
<keyword evidence="6" id="KW-1015">Disulfide bond</keyword>
<dbReference type="RefSeq" id="WP_208740246.1">
    <property type="nucleotide sequence ID" value="NZ_CP024915.1"/>
</dbReference>
<accession>A0A2L0UIT6</accession>
<keyword evidence="7" id="KW-0676">Redox-active center</keyword>
<dbReference type="Pfam" id="PF00578">
    <property type="entry name" value="AhpC-TSA"/>
    <property type="match status" value="1"/>
</dbReference>